<keyword evidence="8 10" id="KW-0378">Hydrolase</keyword>
<dbReference type="PRINTS" id="PR00793">
    <property type="entry name" value="PROAMNOPTASE"/>
</dbReference>
<evidence type="ECO:0000256" key="3">
    <source>
        <dbReference type="ARBA" id="ARBA00010088"/>
    </source>
</evidence>
<dbReference type="InterPro" id="IPR050266">
    <property type="entry name" value="AB_hydrolase_sf"/>
</dbReference>
<dbReference type="NCBIfam" id="TIGR01250">
    <property type="entry name" value="pro_imino_pep_2"/>
    <property type="match status" value="1"/>
</dbReference>
<comment type="similarity">
    <text evidence="3 10">Belongs to the peptidase S33 family.</text>
</comment>
<reference evidence="13 14" key="1">
    <citation type="submission" date="2015-11" db="EMBL/GenBank/DDBJ databases">
        <title>Draft genome sequences of new species of the genus Lactobacillus isolated from orchardgrass silage.</title>
        <authorList>
            <person name="Tohno M."/>
            <person name="Tanizawa Y."/>
            <person name="Arita M."/>
        </authorList>
    </citation>
    <scope>NUCLEOTIDE SEQUENCE [LARGE SCALE GENOMIC DNA]</scope>
    <source>
        <strain evidence="13 14">IWT25</strain>
    </source>
</reference>
<dbReference type="GO" id="GO:0006508">
    <property type="term" value="P:proteolysis"/>
    <property type="evidence" value="ECO:0007669"/>
    <property type="project" value="UniProtKB-KW"/>
</dbReference>
<evidence type="ECO:0000256" key="8">
    <source>
        <dbReference type="ARBA" id="ARBA00022801"/>
    </source>
</evidence>
<keyword evidence="6 10" id="KW-0031">Aminopeptidase</keyword>
<protein>
    <recommendedName>
        <fullName evidence="5 10">Proline iminopeptidase</fullName>
        <shortName evidence="10">PIP</shortName>
        <ecNumber evidence="4 10">3.4.11.5</ecNumber>
    </recommendedName>
    <alternativeName>
        <fullName evidence="9 10">Prolyl aminopeptidase</fullName>
    </alternativeName>
</protein>
<dbReference type="PANTHER" id="PTHR43798">
    <property type="entry name" value="MONOACYLGLYCEROL LIPASE"/>
    <property type="match status" value="1"/>
</dbReference>
<organism evidence="13 14">
    <name type="scientific">Secundilactobacillus pentosiphilus</name>
    <dbReference type="NCBI Taxonomy" id="1714682"/>
    <lineage>
        <taxon>Bacteria</taxon>
        <taxon>Bacillati</taxon>
        <taxon>Bacillota</taxon>
        <taxon>Bacilli</taxon>
        <taxon>Lactobacillales</taxon>
        <taxon>Lactobacillaceae</taxon>
        <taxon>Secundilactobacillus</taxon>
    </lineage>
</organism>
<feature type="active site" evidence="11">
    <location>
        <position position="255"/>
    </location>
</feature>
<evidence type="ECO:0000256" key="2">
    <source>
        <dbReference type="ARBA" id="ARBA00004196"/>
    </source>
</evidence>
<dbReference type="InterPro" id="IPR029058">
    <property type="entry name" value="AB_hydrolase_fold"/>
</dbReference>
<accession>A0A1Z5IXQ1</accession>
<evidence type="ECO:0000256" key="10">
    <source>
        <dbReference type="PIRNR" id="PIRNR005539"/>
    </source>
</evidence>
<dbReference type="GO" id="GO:0016020">
    <property type="term" value="C:membrane"/>
    <property type="evidence" value="ECO:0007669"/>
    <property type="project" value="TreeGrafter"/>
</dbReference>
<name>A0A1Z5IXQ1_9LACO</name>
<sequence>MDKDKNEVLISDFFTDEYRTWYRITNPAALHDKAPIIVLHGGPGAGHDYMLPYTDLTVTGRSVIHYDQVGCGRSSHLVHKPKSFWQVQPFVEQLELLIKHLKIDQIVLLGHSWGGILATEYAIKHDDQIEKLILSSCPSAMKRWEATGKRLINELPEKYIQAFKLLSDGASVDRQLLDEAIDLYTLKFCENIPEAEKPDYLKHSAQEMNNDGTTYDYMWGRAEPIVNSGNLANWDAEDRLHNITTPTLVIAGEHDEAGIEATKNFSKITGFVKEIRYPGGAHIYHITNHNEVIADVSSFINGSN</sequence>
<dbReference type="OrthoDB" id="9796770at2"/>
<evidence type="ECO:0000256" key="1">
    <source>
        <dbReference type="ARBA" id="ARBA00001585"/>
    </source>
</evidence>
<dbReference type="Proteomes" id="UP000198414">
    <property type="component" value="Unassembled WGS sequence"/>
</dbReference>
<dbReference type="SUPFAM" id="SSF53474">
    <property type="entry name" value="alpha/beta-Hydrolases"/>
    <property type="match status" value="1"/>
</dbReference>
<dbReference type="GO" id="GO:0004177">
    <property type="term" value="F:aminopeptidase activity"/>
    <property type="evidence" value="ECO:0007669"/>
    <property type="project" value="UniProtKB-KW"/>
</dbReference>
<feature type="active site" description="Nucleophile" evidence="11">
    <location>
        <position position="112"/>
    </location>
</feature>
<dbReference type="PIRSF" id="PIRSF005539">
    <property type="entry name" value="Pept_S33_TRI_F1"/>
    <property type="match status" value="1"/>
</dbReference>
<feature type="domain" description="AB hydrolase-1" evidence="12">
    <location>
        <begin position="35"/>
        <end position="288"/>
    </location>
</feature>
<evidence type="ECO:0000256" key="7">
    <source>
        <dbReference type="ARBA" id="ARBA00022670"/>
    </source>
</evidence>
<evidence type="ECO:0000256" key="11">
    <source>
        <dbReference type="PIRSR" id="PIRSR005539-1"/>
    </source>
</evidence>
<dbReference type="Pfam" id="PF00561">
    <property type="entry name" value="Abhydrolase_1"/>
    <property type="match status" value="1"/>
</dbReference>
<evidence type="ECO:0000313" key="14">
    <source>
        <dbReference type="Proteomes" id="UP000198414"/>
    </source>
</evidence>
<evidence type="ECO:0000256" key="5">
    <source>
        <dbReference type="ARBA" id="ARBA00021843"/>
    </source>
</evidence>
<feature type="active site" description="Proton donor" evidence="11">
    <location>
        <position position="282"/>
    </location>
</feature>
<comment type="catalytic activity">
    <reaction evidence="1 10">
        <text>Release of N-terminal proline from a peptide.</text>
        <dbReference type="EC" id="3.4.11.5"/>
    </reaction>
</comment>
<dbReference type="PRINTS" id="PR00111">
    <property type="entry name" value="ABHYDROLASE"/>
</dbReference>
<dbReference type="AlphaFoldDB" id="A0A1Z5IXQ1"/>
<evidence type="ECO:0000256" key="6">
    <source>
        <dbReference type="ARBA" id="ARBA00022438"/>
    </source>
</evidence>
<dbReference type="InterPro" id="IPR005945">
    <property type="entry name" value="Pro_imino_pep"/>
</dbReference>
<proteinExistence type="inferred from homology"/>
<dbReference type="EC" id="3.4.11.5" evidence="4 10"/>
<evidence type="ECO:0000256" key="9">
    <source>
        <dbReference type="ARBA" id="ARBA00029605"/>
    </source>
</evidence>
<gene>
    <name evidence="13" type="primary">pip_1</name>
    <name evidence="13" type="ORF">IWT25_01716</name>
</gene>
<comment type="caution">
    <text evidence="13">The sequence shown here is derived from an EMBL/GenBank/DDBJ whole genome shotgun (WGS) entry which is preliminary data.</text>
</comment>
<evidence type="ECO:0000313" key="13">
    <source>
        <dbReference type="EMBL" id="GAX06372.1"/>
    </source>
</evidence>
<comment type="function">
    <text evidence="10">Releases the N-terminal proline from various substrates.</text>
</comment>
<dbReference type="InterPro" id="IPR002410">
    <property type="entry name" value="Peptidase_S33"/>
</dbReference>
<dbReference type="GO" id="GO:0030313">
    <property type="term" value="C:cell envelope"/>
    <property type="evidence" value="ECO:0007669"/>
    <property type="project" value="UniProtKB-SubCell"/>
</dbReference>
<dbReference type="InterPro" id="IPR000073">
    <property type="entry name" value="AB_hydrolase_1"/>
</dbReference>
<dbReference type="RefSeq" id="WP_089121416.1">
    <property type="nucleotide sequence ID" value="NZ_BCMI01000016.1"/>
</dbReference>
<evidence type="ECO:0000259" key="12">
    <source>
        <dbReference type="Pfam" id="PF00561"/>
    </source>
</evidence>
<keyword evidence="7 10" id="KW-0645">Protease</keyword>
<comment type="subcellular location">
    <subcellularLocation>
        <location evidence="2">Cell envelope</location>
    </subcellularLocation>
</comment>
<dbReference type="PANTHER" id="PTHR43798:SF33">
    <property type="entry name" value="HYDROLASE, PUTATIVE (AFU_ORTHOLOGUE AFUA_2G14860)-RELATED"/>
    <property type="match status" value="1"/>
</dbReference>
<evidence type="ECO:0000256" key="4">
    <source>
        <dbReference type="ARBA" id="ARBA00012568"/>
    </source>
</evidence>
<dbReference type="Gene3D" id="3.40.50.1820">
    <property type="entry name" value="alpha/beta hydrolase"/>
    <property type="match status" value="1"/>
</dbReference>
<dbReference type="EMBL" id="BCMI01000016">
    <property type="protein sequence ID" value="GAX06372.1"/>
    <property type="molecule type" value="Genomic_DNA"/>
</dbReference>